<feature type="transmembrane region" description="Helical" evidence="1">
    <location>
        <begin position="32"/>
        <end position="54"/>
    </location>
</feature>
<gene>
    <name evidence="2" type="ORF">ACFQKD_07895</name>
</gene>
<evidence type="ECO:0000313" key="3">
    <source>
        <dbReference type="Proteomes" id="UP001596388"/>
    </source>
</evidence>
<proteinExistence type="predicted"/>
<keyword evidence="1" id="KW-1133">Transmembrane helix</keyword>
<comment type="caution">
    <text evidence="2">The sequence shown here is derived from an EMBL/GenBank/DDBJ whole genome shotgun (WGS) entry which is preliminary data.</text>
</comment>
<sequence>MNRRVLSVGGLAVAGVAQVVLGVIRYTTGAGVGSPFFSVLAGGMLAVVFGRALVRGDDLNGLATRPLFVAVGVFSGVVSTALALWVLLSL</sequence>
<evidence type="ECO:0000256" key="1">
    <source>
        <dbReference type="SAM" id="Phobius"/>
    </source>
</evidence>
<accession>A0ABD5WUU3</accession>
<keyword evidence="1" id="KW-0812">Transmembrane</keyword>
<reference evidence="2 3" key="1">
    <citation type="journal article" date="2019" name="Int. J. Syst. Evol. Microbiol.">
        <title>The Global Catalogue of Microorganisms (GCM) 10K type strain sequencing project: providing services to taxonomists for standard genome sequencing and annotation.</title>
        <authorList>
            <consortium name="The Broad Institute Genomics Platform"/>
            <consortium name="The Broad Institute Genome Sequencing Center for Infectious Disease"/>
            <person name="Wu L."/>
            <person name="Ma J."/>
        </authorList>
    </citation>
    <scope>NUCLEOTIDE SEQUENCE [LARGE SCALE GENOMIC DNA]</scope>
    <source>
        <strain evidence="2 3">DT55</strain>
    </source>
</reference>
<keyword evidence="3" id="KW-1185">Reference proteome</keyword>
<evidence type="ECO:0000313" key="2">
    <source>
        <dbReference type="EMBL" id="MFC7097225.1"/>
    </source>
</evidence>
<keyword evidence="1" id="KW-0472">Membrane</keyword>
<protein>
    <submittedName>
        <fullName evidence="2">Uncharacterized protein</fullName>
    </submittedName>
</protein>
<dbReference type="RefSeq" id="WP_276238296.1">
    <property type="nucleotide sequence ID" value="NZ_CP119989.1"/>
</dbReference>
<dbReference type="Proteomes" id="UP001596388">
    <property type="component" value="Unassembled WGS sequence"/>
</dbReference>
<dbReference type="GeneID" id="79268873"/>
<feature type="transmembrane region" description="Helical" evidence="1">
    <location>
        <begin position="66"/>
        <end position="88"/>
    </location>
</feature>
<dbReference type="AlphaFoldDB" id="A0ABD5WUU3"/>
<organism evidence="2 3">
    <name type="scientific">Halobaculum marinum</name>
    <dbReference type="NCBI Taxonomy" id="3031996"/>
    <lineage>
        <taxon>Archaea</taxon>
        <taxon>Methanobacteriati</taxon>
        <taxon>Methanobacteriota</taxon>
        <taxon>Stenosarchaea group</taxon>
        <taxon>Halobacteria</taxon>
        <taxon>Halobacteriales</taxon>
        <taxon>Haloferacaceae</taxon>
        <taxon>Halobaculum</taxon>
    </lineage>
</organism>
<name>A0ABD5WUU3_9EURY</name>
<dbReference type="EMBL" id="JBHTAG010000002">
    <property type="protein sequence ID" value="MFC7097225.1"/>
    <property type="molecule type" value="Genomic_DNA"/>
</dbReference>